<dbReference type="Proteomes" id="UP000067598">
    <property type="component" value="Unassembled WGS sequence"/>
</dbReference>
<dbReference type="PATRIC" id="fig|47770.28.peg.119"/>
<evidence type="ECO:0000313" key="1">
    <source>
        <dbReference type="EMBL" id="KWU04226.1"/>
    </source>
</evidence>
<dbReference type="InterPro" id="IPR028082">
    <property type="entry name" value="Peripla_BP_I"/>
</dbReference>
<dbReference type="InterPro" id="IPR007487">
    <property type="entry name" value="ABC_transpt-TYRBP-like"/>
</dbReference>
<protein>
    <submittedName>
        <fullName evidence="1">Peptide ABC transporter substrate-binding protein</fullName>
    </submittedName>
</protein>
<comment type="caution">
    <text evidence="1">The sequence shown here is derived from an EMBL/GenBank/DDBJ whole genome shotgun (WGS) entry which is preliminary data.</text>
</comment>
<dbReference type="SUPFAM" id="SSF53822">
    <property type="entry name" value="Periplasmic binding protein-like I"/>
    <property type="match status" value="1"/>
</dbReference>
<dbReference type="NCBIfam" id="NF041285">
    <property type="entry name" value="ABC_SBP_TrpX"/>
    <property type="match status" value="1"/>
</dbReference>
<dbReference type="Pfam" id="PF04392">
    <property type="entry name" value="ABC_sub_bind"/>
    <property type="match status" value="1"/>
</dbReference>
<accession>A0A109DEZ7</accession>
<reference evidence="1 2" key="1">
    <citation type="journal article" date="2016" name="Microbiology (Mosc.)">
        <title>Comparison of Lactobacillus crispatus isolates from Lactobacillus-dominated vaginal microbiomes with isolates from microbiomes containing bacterial vaginosis-associated bacteria.</title>
        <authorList>
            <person name="Abdelmaksoud A.A."/>
            <person name="Koparde V.N."/>
            <person name="Sheth N.U."/>
            <person name="Serrano M.G."/>
            <person name="Glascock A.L."/>
            <person name="Fettweis J.M."/>
            <person name="Strauss Iii J.F."/>
            <person name="Buck G.A."/>
            <person name="Jefferson K.K."/>
        </authorList>
    </citation>
    <scope>NUCLEOTIDE SEQUENCE [LARGE SCALE GENOMIC DNA]</scope>
    <source>
        <strain evidence="1 2">VMC3</strain>
    </source>
</reference>
<proteinExistence type="predicted"/>
<evidence type="ECO:0000313" key="2">
    <source>
        <dbReference type="Proteomes" id="UP000067598"/>
    </source>
</evidence>
<dbReference type="PANTHER" id="PTHR35271">
    <property type="entry name" value="ABC TRANSPORTER, SUBSTRATE-BINDING LIPOPROTEIN-RELATED"/>
    <property type="match status" value="1"/>
</dbReference>
<dbReference type="PANTHER" id="PTHR35271:SF1">
    <property type="entry name" value="ABC TRANSPORTER, SUBSTRATE-BINDING LIPOPROTEIN"/>
    <property type="match status" value="1"/>
</dbReference>
<organism evidence="1 2">
    <name type="scientific">Lactobacillus crispatus</name>
    <dbReference type="NCBI Taxonomy" id="47770"/>
    <lineage>
        <taxon>Bacteria</taxon>
        <taxon>Bacillati</taxon>
        <taxon>Bacillota</taxon>
        <taxon>Bacilli</taxon>
        <taxon>Lactobacillales</taxon>
        <taxon>Lactobacillaceae</taxon>
        <taxon>Lactobacillus</taxon>
    </lineage>
</organism>
<sequence>MKRLIGTIIALFAFLAVAFVSEVNKKNAEKKTPTVGILQTMSHPALDQIHRGIIQGLKDEGYIEGKNLKIDFQNAQGDQSNLKSMSDRFSQKNATVTIGIATPAVQSLANTSGNIPVVMGAVSDPLGAHLVKSLAHPGGKITGVQDRQPIASQLALMQEILPKAKNIGVIYTSSDDSSASEYREFRRLAEATGLKVIPYTITSTNDIEQVAQTMVGKVQAVYVPTDNTVASGIATLLKATNSAKIPVFPAADTMVKSGGLATRCVSQFDMGILTGQMAGQILHGKNPAALPVRRVTHYETVINEKAAHELNITIPNSVIQAAQKKGRIIK</sequence>
<dbReference type="RefSeq" id="WP_060461899.1">
    <property type="nucleotide sequence ID" value="NZ_LJGP01000011.1"/>
</dbReference>
<dbReference type="AlphaFoldDB" id="A0A109DEZ7"/>
<dbReference type="Gene3D" id="3.40.50.2300">
    <property type="match status" value="2"/>
</dbReference>
<dbReference type="EMBL" id="LJGP01000011">
    <property type="protein sequence ID" value="KWU04226.1"/>
    <property type="molecule type" value="Genomic_DNA"/>
</dbReference>
<gene>
    <name evidence="1" type="ORF">AEL95_03520</name>
</gene>
<name>A0A109DEZ7_9LACO</name>
<dbReference type="CDD" id="cd06325">
    <property type="entry name" value="PBP1_ABC_unchar_transporter"/>
    <property type="match status" value="1"/>
</dbReference>
<dbReference type="InterPro" id="IPR047776">
    <property type="entry name" value="ABC_SBP_TrpX-like"/>
</dbReference>